<dbReference type="PANTHER" id="PTHR24027">
    <property type="entry name" value="CADHERIN-23"/>
    <property type="match status" value="1"/>
</dbReference>
<keyword evidence="16" id="KW-1185">Reference proteome</keyword>
<feature type="domain" description="Cadherin" evidence="14">
    <location>
        <begin position="1649"/>
        <end position="1761"/>
    </location>
</feature>
<dbReference type="Proteomes" id="UP000639338">
    <property type="component" value="Unassembled WGS sequence"/>
</dbReference>
<dbReference type="GO" id="GO:0005509">
    <property type="term" value="F:calcium ion binding"/>
    <property type="evidence" value="ECO:0007669"/>
    <property type="project" value="UniProtKB-UniRule"/>
</dbReference>
<feature type="domain" description="Cadherin" evidence="14">
    <location>
        <begin position="10"/>
        <end position="60"/>
    </location>
</feature>
<proteinExistence type="predicted"/>
<keyword evidence="3 13" id="KW-0812">Transmembrane</keyword>
<evidence type="ECO:0000256" key="8">
    <source>
        <dbReference type="ARBA" id="ARBA00022989"/>
    </source>
</evidence>
<dbReference type="InterPro" id="IPR002126">
    <property type="entry name" value="Cadherin-like_dom"/>
</dbReference>
<dbReference type="PROSITE" id="PS00232">
    <property type="entry name" value="CADHERIN_1"/>
    <property type="match status" value="2"/>
</dbReference>
<dbReference type="FunFam" id="2.60.40.60:FF:000058">
    <property type="entry name" value="FAT atypical cadherin 3"/>
    <property type="match status" value="5"/>
</dbReference>
<dbReference type="GO" id="GO:0001736">
    <property type="term" value="P:establishment of planar polarity"/>
    <property type="evidence" value="ECO:0007669"/>
    <property type="project" value="UniProtKB-ARBA"/>
</dbReference>
<name>A0A834XPD3_APHGI</name>
<feature type="domain" description="Cadherin" evidence="14">
    <location>
        <begin position="1233"/>
        <end position="1340"/>
    </location>
</feature>
<dbReference type="InterPro" id="IPR039808">
    <property type="entry name" value="Cadherin"/>
</dbReference>
<feature type="domain" description="Cadherin" evidence="14">
    <location>
        <begin position="1341"/>
        <end position="1441"/>
    </location>
</feature>
<evidence type="ECO:0000256" key="12">
    <source>
        <dbReference type="PROSITE-ProRule" id="PRU00043"/>
    </source>
</evidence>
<dbReference type="PRINTS" id="PR00205">
    <property type="entry name" value="CADHERIN"/>
</dbReference>
<dbReference type="GO" id="GO:0070161">
    <property type="term" value="C:anchoring junction"/>
    <property type="evidence" value="ECO:0007669"/>
    <property type="project" value="UniProtKB-ARBA"/>
</dbReference>
<feature type="domain" description="Cadherin" evidence="14">
    <location>
        <begin position="717"/>
        <end position="817"/>
    </location>
</feature>
<comment type="subcellular location">
    <subcellularLocation>
        <location evidence="1">Cell membrane</location>
        <topology evidence="1">Single-pass type I membrane protein</topology>
    </subcellularLocation>
</comment>
<evidence type="ECO:0000256" key="11">
    <source>
        <dbReference type="ARBA" id="ARBA00023180"/>
    </source>
</evidence>
<dbReference type="GO" id="GO:0031175">
    <property type="term" value="P:neuron projection development"/>
    <property type="evidence" value="ECO:0007669"/>
    <property type="project" value="TreeGrafter"/>
</dbReference>
<dbReference type="Gene3D" id="2.60.40.60">
    <property type="entry name" value="Cadherins"/>
    <property type="match status" value="17"/>
</dbReference>
<feature type="domain" description="Cadherin" evidence="14">
    <location>
        <begin position="60"/>
        <end position="168"/>
    </location>
</feature>
<feature type="domain" description="Cadherin" evidence="14">
    <location>
        <begin position="609"/>
        <end position="716"/>
    </location>
</feature>
<dbReference type="GO" id="GO:0035239">
    <property type="term" value="P:tube morphogenesis"/>
    <property type="evidence" value="ECO:0007669"/>
    <property type="project" value="UniProtKB-ARBA"/>
</dbReference>
<gene>
    <name evidence="15" type="ORF">HCN44_000999</name>
</gene>
<feature type="domain" description="Cadherin" evidence="14">
    <location>
        <begin position="169"/>
        <end position="270"/>
    </location>
</feature>
<keyword evidence="4" id="KW-0732">Signal</keyword>
<sequence>MEWQRKLSPLTQQIDYENKTVYYLNLTANVQDKEDEKKIKQMTTKLIINIIDVNDEWPDHSQQEDIVIQENNAIGAHVMKVNATDKDVSNEFNQITYTLRTNYEFFKIDNKTGDVTALTTFDYEKKSYYYLIIEASDNSPTPSFKNGLSKNVSYEINIVDENDNPPKFENSSYNFKLLDNATIGSCPFAIKAFDKDVTSKVKYTIISRTDDELFKIDETTGAICLNKNLTYDIDLNTFNLAADAFDGKFHDNTTISITIEDVTTDLSEKSVNNEIKKENSIGSMVENCISKNAIELKRQKFKKPVYEFYVFENTTAGNCIVKINTKYSKYWYTVNDTSTFAILNNNSIIFHQKFDYEKKTVYYLNLTANVQEKKNDTRIKQMTTKLIINVIDVNDEWPNHSQQEDIVIQENNAIGAHVMKVDAIDKDISKEFNQITYTLRNNREIFKINEKTGNVTALKSFDYEEKKYYVLEIVASDNSPTGSFTNGLAITTSYIINIVDENDNPPKFEISSYNFKFLENTTVGSCPFAIMASDKDENSKIKYTVISRTDDELFKVDETTGAICLNKNITDDNILKVFNLTVDAFDGKYHDNTTISITIEDINNNIPVFKDVDDVKIFKNQSVGSVVMTVHATDADKTNKIKYRFGNNETKFSINETTGEIKTLLQLDKETQTNFSLLVIASDDSPSAITLDGKINEVKKYYNILIDDENYNSPKFENSSYNFKFLENTTVKSCPFAIKAFDQDETSQVKYTVISRTDDELFKIDETTGDICLTKNLTDDNILKTFNLTVDASDGKFNDNTTISITIEDINNNIPILEIIEDVKIFKNQSVGSVVMKVHATDADKSNKIKYRFGNNETKFSINETTGEIRTLVKLDKETQTNFSLLVIASDDSPSAITNNGEPNEVKKYYNIVIDDENYNSPKFENSLNQYAVLEGTAVGNCSITIQATDKDKNSQIKYTIISRTDDDLFRINESTGAICLNKNLTDDNILKTFNLTVDGSDGKFNDNTRISITIEDINNNIPILEIMEDVKIFKNQSVGSVVMKVHATDADKSNKIKYRFGNNETKFSINETTGEIRTLVKLDKETQTNFSLLVIASDDSPSAITDNGEPNEVKQYYNIVIDDENYNSPTFESSSYNFKFLENTTVGSCAFAIKASDKDKDSKINYTIISRTDDNLFRINESTGDICLTKNLTDDNILNVFNLTVDAFDGKFHDNTTISITIEDINNNIPILEIVDDVKIFKNQSVGSVVMKVHATDADKSNKIKYRFGNNETKFSINETTGEIRTLVQLDKETQTNFSLLVIASDNSSSAITNNGEPNEVKQYYNIVIDDENYNAPKFENSLNKFVILENATIGSCPFTVEAFDKDKNRQIKYTIISRADDDLFRINESTGAICLNKNLTDDNILKTFNLTVEASDGKYHDNTTISITIEDINNNIPVFKDVDEVKIFKNQSVGSVVMKVHATDADKSNKIKYRFGNNETKFSINETTGEIKTLVQLDKETQTNFSLLVIASDDSPSAITVDGKANEVKQYYNILIDDGNYNSPKFENSSYNFKFLENTTVKSCPFAIKAFDQDETSQVKYTVISRTDDELFKIDETTGDICLNKNITDDNILKTFILTVDAFDGKFHDNTTISITIEDINNNVPVFKDVDDVKIFKNQSVGSVVMTVHATDADKSPQNNEIEYTLGNNEANFSIDKKTGEVKILPSFDREQQTNFSLLVIAYDNSPSAITNDGKPNEVKQYYNIFIDDEDDTAKNPKSSFVNPDMSENKNEKQRDYNAFTKNHDNALTFEKPVYHVTIYKNENIGYSLLTVKANHKYSSSKITYSIISGNEYKTFKIDDSTGLISIDQALDRISVDSYNLIIKASDGIYDDKTTVSIVIKTPIITYIIIIIIIILLTLLLAVILYALYQKFGQASGKYNILSRMKRTTGRKPLV</sequence>
<organism evidence="15 16">
    <name type="scientific">Aphidius gifuensis</name>
    <name type="common">Parasitoid wasp</name>
    <dbReference type="NCBI Taxonomy" id="684658"/>
    <lineage>
        <taxon>Eukaryota</taxon>
        <taxon>Metazoa</taxon>
        <taxon>Ecdysozoa</taxon>
        <taxon>Arthropoda</taxon>
        <taxon>Hexapoda</taxon>
        <taxon>Insecta</taxon>
        <taxon>Pterygota</taxon>
        <taxon>Neoptera</taxon>
        <taxon>Endopterygota</taxon>
        <taxon>Hymenoptera</taxon>
        <taxon>Apocrita</taxon>
        <taxon>Ichneumonoidea</taxon>
        <taxon>Braconidae</taxon>
        <taxon>Aphidiinae</taxon>
        <taxon>Aphidius</taxon>
    </lineage>
</organism>
<evidence type="ECO:0000256" key="1">
    <source>
        <dbReference type="ARBA" id="ARBA00004251"/>
    </source>
</evidence>
<comment type="caution">
    <text evidence="15">The sequence shown here is derived from an EMBL/GenBank/DDBJ whole genome shotgun (WGS) entry which is preliminary data.</text>
</comment>
<dbReference type="GO" id="GO:0016342">
    <property type="term" value="C:catenin complex"/>
    <property type="evidence" value="ECO:0007669"/>
    <property type="project" value="TreeGrafter"/>
</dbReference>
<evidence type="ECO:0000256" key="6">
    <source>
        <dbReference type="ARBA" id="ARBA00022837"/>
    </source>
</evidence>
<dbReference type="PROSITE" id="PS50268">
    <property type="entry name" value="CADHERIN_2"/>
    <property type="match status" value="18"/>
</dbReference>
<dbReference type="GO" id="GO:0007431">
    <property type="term" value="P:salivary gland development"/>
    <property type="evidence" value="ECO:0007669"/>
    <property type="project" value="UniProtKB-ARBA"/>
</dbReference>
<feature type="domain" description="Cadherin" evidence="14">
    <location>
        <begin position="302"/>
        <end position="400"/>
    </location>
</feature>
<evidence type="ECO:0000256" key="7">
    <source>
        <dbReference type="ARBA" id="ARBA00022889"/>
    </source>
</evidence>
<evidence type="ECO:0000256" key="2">
    <source>
        <dbReference type="ARBA" id="ARBA00022536"/>
    </source>
</evidence>
<feature type="domain" description="Cadherin" evidence="14">
    <location>
        <begin position="509"/>
        <end position="609"/>
    </location>
</feature>
<evidence type="ECO:0000313" key="16">
    <source>
        <dbReference type="Proteomes" id="UP000639338"/>
    </source>
</evidence>
<keyword evidence="10" id="KW-1015">Disulfide bond</keyword>
<dbReference type="GO" id="GO:0007156">
    <property type="term" value="P:homophilic cell adhesion via plasma membrane adhesion molecules"/>
    <property type="evidence" value="ECO:0007669"/>
    <property type="project" value="InterPro"/>
</dbReference>
<evidence type="ECO:0000256" key="10">
    <source>
        <dbReference type="ARBA" id="ARBA00023157"/>
    </source>
</evidence>
<dbReference type="GO" id="GO:0098858">
    <property type="term" value="C:actin-based cell projection"/>
    <property type="evidence" value="ECO:0007669"/>
    <property type="project" value="UniProtKB-ARBA"/>
</dbReference>
<dbReference type="GO" id="GO:0048565">
    <property type="term" value="P:digestive tract development"/>
    <property type="evidence" value="ECO:0007669"/>
    <property type="project" value="UniProtKB-ARBA"/>
</dbReference>
<dbReference type="FunFam" id="2.60.40.60:FF:000092">
    <property type="entry name" value="Protocadherin 8"/>
    <property type="match status" value="1"/>
</dbReference>
<protein>
    <recommendedName>
        <fullName evidence="14">Cadherin domain-containing protein</fullName>
    </recommendedName>
</protein>
<keyword evidence="2" id="KW-0245">EGF-like domain</keyword>
<feature type="domain" description="Cadherin" evidence="14">
    <location>
        <begin position="1549"/>
        <end position="1649"/>
    </location>
</feature>
<evidence type="ECO:0000256" key="13">
    <source>
        <dbReference type="SAM" id="Phobius"/>
    </source>
</evidence>
<dbReference type="GO" id="GO:0048589">
    <property type="term" value="P:developmental growth"/>
    <property type="evidence" value="ECO:0007669"/>
    <property type="project" value="UniProtKB-ARBA"/>
</dbReference>
<dbReference type="GO" id="GO:0007163">
    <property type="term" value="P:establishment or maintenance of cell polarity"/>
    <property type="evidence" value="ECO:0007669"/>
    <property type="project" value="UniProtKB-ARBA"/>
</dbReference>
<dbReference type="EMBL" id="JACMRX010000005">
    <property type="protein sequence ID" value="KAF7988426.1"/>
    <property type="molecule type" value="Genomic_DNA"/>
</dbReference>
<keyword evidence="8 13" id="KW-1133">Transmembrane helix</keyword>
<dbReference type="OrthoDB" id="6252479at2759"/>
<evidence type="ECO:0000256" key="4">
    <source>
        <dbReference type="ARBA" id="ARBA00022729"/>
    </source>
</evidence>
<dbReference type="CDD" id="cd11304">
    <property type="entry name" value="Cadherin_repeat"/>
    <property type="match status" value="17"/>
</dbReference>
<keyword evidence="6 12" id="KW-0106">Calcium</keyword>
<feature type="domain" description="Cadherin" evidence="14">
    <location>
        <begin position="1793"/>
        <end position="1882"/>
    </location>
</feature>
<dbReference type="GO" id="GO:0008104">
    <property type="term" value="P:intracellular protein localization"/>
    <property type="evidence" value="ECO:0007669"/>
    <property type="project" value="UniProtKB-ARBA"/>
</dbReference>
<keyword evidence="7" id="KW-0130">Cell adhesion</keyword>
<dbReference type="FunFam" id="2.60.40.60:FF:000032">
    <property type="entry name" value="FAT atypical cadherin 1"/>
    <property type="match status" value="1"/>
</dbReference>
<keyword evidence="11" id="KW-0325">Glycoprotein</keyword>
<keyword evidence="9 13" id="KW-0472">Membrane</keyword>
<feature type="domain" description="Cadherin" evidence="14">
    <location>
        <begin position="817"/>
        <end position="924"/>
    </location>
</feature>
<dbReference type="GO" id="GO:0045296">
    <property type="term" value="F:cadherin binding"/>
    <property type="evidence" value="ECO:0007669"/>
    <property type="project" value="TreeGrafter"/>
</dbReference>
<reference evidence="15 16" key="1">
    <citation type="submission" date="2020-08" db="EMBL/GenBank/DDBJ databases">
        <title>Aphidius gifuensis genome sequencing and assembly.</title>
        <authorList>
            <person name="Du Z."/>
        </authorList>
    </citation>
    <scope>NUCLEOTIDE SEQUENCE [LARGE SCALE GENOMIC DNA]</scope>
    <source>
        <strain evidence="15">YNYX2018</strain>
        <tissue evidence="15">Adults</tissue>
    </source>
</reference>
<feature type="domain" description="Cadherin" evidence="14">
    <location>
        <begin position="400"/>
        <end position="508"/>
    </location>
</feature>
<feature type="domain" description="Cadherin" evidence="14">
    <location>
        <begin position="1441"/>
        <end position="1548"/>
    </location>
</feature>
<feature type="transmembrane region" description="Helical" evidence="13">
    <location>
        <begin position="1886"/>
        <end position="1911"/>
    </location>
</feature>
<dbReference type="GO" id="GO:0008013">
    <property type="term" value="F:beta-catenin binding"/>
    <property type="evidence" value="ECO:0007669"/>
    <property type="project" value="TreeGrafter"/>
</dbReference>
<dbReference type="GO" id="GO:0007297">
    <property type="term" value="P:follicle cell of egg chamber migration"/>
    <property type="evidence" value="ECO:0007669"/>
    <property type="project" value="UniProtKB-ARBA"/>
</dbReference>
<dbReference type="InterPro" id="IPR015919">
    <property type="entry name" value="Cadherin-like_sf"/>
</dbReference>
<feature type="domain" description="Cadherin" evidence="14">
    <location>
        <begin position="1133"/>
        <end position="1233"/>
    </location>
</feature>
<evidence type="ECO:0000313" key="15">
    <source>
        <dbReference type="EMBL" id="KAF7988426.1"/>
    </source>
</evidence>
<dbReference type="SMART" id="SM00112">
    <property type="entry name" value="CA"/>
    <property type="match status" value="17"/>
</dbReference>
<dbReference type="Pfam" id="PF00028">
    <property type="entry name" value="Cadherin"/>
    <property type="match status" value="16"/>
</dbReference>
<dbReference type="GO" id="GO:0007424">
    <property type="term" value="P:open tracheal system development"/>
    <property type="evidence" value="ECO:0007669"/>
    <property type="project" value="UniProtKB-ARBA"/>
</dbReference>
<feature type="domain" description="Cadherin" evidence="14">
    <location>
        <begin position="1025"/>
        <end position="1132"/>
    </location>
</feature>
<keyword evidence="5" id="KW-0677">Repeat</keyword>
<dbReference type="InterPro" id="IPR020894">
    <property type="entry name" value="Cadherin_CS"/>
</dbReference>
<dbReference type="SUPFAM" id="SSF49313">
    <property type="entry name" value="Cadherin-like"/>
    <property type="match status" value="17"/>
</dbReference>
<evidence type="ECO:0000256" key="5">
    <source>
        <dbReference type="ARBA" id="ARBA00022737"/>
    </source>
</evidence>
<accession>A0A834XPD3</accession>
<evidence type="ECO:0000256" key="3">
    <source>
        <dbReference type="ARBA" id="ARBA00022692"/>
    </source>
</evidence>
<dbReference type="PANTHER" id="PTHR24027:SF422">
    <property type="entry name" value="CADHERIN DOMAIN-CONTAINING PROTEIN"/>
    <property type="match status" value="1"/>
</dbReference>
<feature type="domain" description="Cadherin" evidence="14">
    <location>
        <begin position="925"/>
        <end position="1025"/>
    </location>
</feature>
<evidence type="ECO:0000259" key="14">
    <source>
        <dbReference type="PROSITE" id="PS50268"/>
    </source>
</evidence>
<evidence type="ECO:0000256" key="9">
    <source>
        <dbReference type="ARBA" id="ARBA00023136"/>
    </source>
</evidence>